<dbReference type="Proteomes" id="UP000093226">
    <property type="component" value="Unassembled WGS sequence"/>
</dbReference>
<evidence type="ECO:0000259" key="2">
    <source>
        <dbReference type="Pfam" id="PF16391"/>
    </source>
</evidence>
<dbReference type="InterPro" id="IPR032164">
    <property type="entry name" value="DUF5000"/>
</dbReference>
<keyword evidence="8" id="KW-1185">Reference proteome</keyword>
<proteinExistence type="predicted"/>
<reference evidence="4 9" key="4">
    <citation type="submission" date="2019-07" db="EMBL/GenBank/DDBJ databases">
        <title>Whole genome shotgun sequence of Flavobacterium glycines NBRC 105008.</title>
        <authorList>
            <person name="Hosoyama A."/>
            <person name="Uohara A."/>
            <person name="Ohji S."/>
            <person name="Ichikawa N."/>
        </authorList>
    </citation>
    <scope>NUCLEOTIDE SEQUENCE [LARGE SCALE GENOMIC DNA]</scope>
    <source>
        <strain evidence="4 9">NBRC 105008</strain>
    </source>
</reference>
<name>A0A1B9DPK1_9FLAO</name>
<feature type="domain" description="DUF5126" evidence="3">
    <location>
        <begin position="126"/>
        <end position="228"/>
    </location>
</feature>
<dbReference type="EMBL" id="BJVF01000001">
    <property type="protein sequence ID" value="GEL10628.1"/>
    <property type="molecule type" value="Genomic_DNA"/>
</dbReference>
<organism evidence="5 7">
    <name type="scientific">Flavobacterium glycines</name>
    <dbReference type="NCBI Taxonomy" id="551990"/>
    <lineage>
        <taxon>Bacteria</taxon>
        <taxon>Pseudomonadati</taxon>
        <taxon>Bacteroidota</taxon>
        <taxon>Flavobacteriia</taxon>
        <taxon>Flavobacteriales</taxon>
        <taxon>Flavobacteriaceae</taxon>
        <taxon>Flavobacterium</taxon>
    </lineage>
</organism>
<gene>
    <name evidence="5" type="ORF">FBGL_10185</name>
    <name evidence="4" type="ORF">FGL01_13670</name>
    <name evidence="6" type="ORF">SAMN05192550_0330</name>
</gene>
<dbReference type="Pfam" id="PF16323">
    <property type="entry name" value="DUF4959"/>
    <property type="match status" value="1"/>
</dbReference>
<reference evidence="7" key="1">
    <citation type="submission" date="2016-03" db="EMBL/GenBank/DDBJ databases">
        <title>Draft genome sequence of Paenibacillus glacialis DSM 22343.</title>
        <authorList>
            <person name="Shin S.-K."/>
            <person name="Yi H."/>
        </authorList>
    </citation>
    <scope>NUCLEOTIDE SEQUENCE [LARGE SCALE GENOMIC DNA]</scope>
    <source>
        <strain evidence="7">NBRC 105008</strain>
    </source>
</reference>
<dbReference type="AlphaFoldDB" id="A0A1B9DPK1"/>
<comment type="caution">
    <text evidence="5">The sequence shown here is derived from an EMBL/GenBank/DDBJ whole genome shotgun (WGS) entry which is preliminary data.</text>
</comment>
<dbReference type="Pfam" id="PF17166">
    <property type="entry name" value="DUF5126"/>
    <property type="match status" value="1"/>
</dbReference>
<evidence type="ECO:0000313" key="4">
    <source>
        <dbReference type="EMBL" id="GEL10628.1"/>
    </source>
</evidence>
<dbReference type="EMBL" id="LVEO01000018">
    <property type="protein sequence ID" value="OCB71591.1"/>
    <property type="molecule type" value="Genomic_DNA"/>
</dbReference>
<evidence type="ECO:0000313" key="8">
    <source>
        <dbReference type="Proteomes" id="UP000182367"/>
    </source>
</evidence>
<dbReference type="EMBL" id="FNEO01000001">
    <property type="protein sequence ID" value="SDI60727.1"/>
    <property type="molecule type" value="Genomic_DNA"/>
</dbReference>
<reference evidence="6 8" key="3">
    <citation type="submission" date="2016-10" db="EMBL/GenBank/DDBJ databases">
        <authorList>
            <person name="Varghese N."/>
            <person name="Submissions S."/>
        </authorList>
    </citation>
    <scope>NUCLEOTIDE SEQUENCE [LARGE SCALE GENOMIC DNA]</scope>
    <source>
        <strain evidence="6 8">Gm-149</strain>
    </source>
</reference>
<protein>
    <submittedName>
        <fullName evidence="5">Galactose-binding protein</fullName>
    </submittedName>
</protein>
<dbReference type="PROSITE" id="PS51257">
    <property type="entry name" value="PROKAR_LIPOPROTEIN"/>
    <property type="match status" value="1"/>
</dbReference>
<dbReference type="OrthoDB" id="1312186at2"/>
<evidence type="ECO:0000313" key="9">
    <source>
        <dbReference type="Proteomes" id="UP000321579"/>
    </source>
</evidence>
<dbReference type="Proteomes" id="UP000182367">
    <property type="component" value="Unassembled WGS sequence"/>
</dbReference>
<accession>A0A1B9DPK1</accession>
<dbReference type="RefSeq" id="WP_066328300.1">
    <property type="nucleotide sequence ID" value="NZ_BJVF01000001.1"/>
</dbReference>
<evidence type="ECO:0000313" key="5">
    <source>
        <dbReference type="EMBL" id="OCB71591.1"/>
    </source>
</evidence>
<feature type="domain" description="DUF5000" evidence="2">
    <location>
        <begin position="251"/>
        <end position="396"/>
    </location>
</feature>
<evidence type="ECO:0000313" key="6">
    <source>
        <dbReference type="EMBL" id="SDI60727.1"/>
    </source>
</evidence>
<dbReference type="Proteomes" id="UP000321579">
    <property type="component" value="Unassembled WGS sequence"/>
</dbReference>
<dbReference type="Pfam" id="PF16391">
    <property type="entry name" value="DUF5000"/>
    <property type="match status" value="1"/>
</dbReference>
<dbReference type="InterPro" id="IPR032527">
    <property type="entry name" value="DUF4959"/>
</dbReference>
<evidence type="ECO:0000259" key="1">
    <source>
        <dbReference type="Pfam" id="PF16323"/>
    </source>
</evidence>
<evidence type="ECO:0000259" key="3">
    <source>
        <dbReference type="Pfam" id="PF17166"/>
    </source>
</evidence>
<sequence length="398" mass="44375">MNWKIVNRSVFATMITLLIISCDQNNLEPLEHNSTPPGEVENVTVENLPGKAKLTYSLPSDQDLLYVKAEYTLATGRKMEVKSSYYNNTLTVEGFADTDEHDVKLYAVNRSETASKPVVVKIKPLEAAIWEVYRSIQTGSAFGGIYVTGKNLTRENLSILVMQKDVQGDWVVNPKSIYTSTDVINKTVRGFLPVAQNFAITVRDRWLNTTDTIFTSITPLEEFALPKSAYKHFPLPGDTKTHPTAIPSGMWDGNIMDWPKVFLTDGAVPGQHVVTFDTGALKRMSRIVIWDYPEYYNGRTYYYTGDLKEFEVWGSANPNPDGSLDQTWVKLGSYNAVKPSGLPFGEQTAEDYNTAAAGFSWDFDATAPPIRYLRIVSLKNWGGIGTMAIGEIQVYGAN</sequence>
<feature type="domain" description="DUF4959" evidence="1">
    <location>
        <begin position="21"/>
        <end position="124"/>
    </location>
</feature>
<reference evidence="5" key="2">
    <citation type="submission" date="2016-03" db="EMBL/GenBank/DDBJ databases">
        <authorList>
            <person name="Ploux O."/>
        </authorList>
    </citation>
    <scope>NUCLEOTIDE SEQUENCE</scope>
    <source>
        <strain evidence="5">NBRC 105008</strain>
    </source>
</reference>
<evidence type="ECO:0000313" key="7">
    <source>
        <dbReference type="Proteomes" id="UP000093226"/>
    </source>
</evidence>
<dbReference type="STRING" id="551990.SAMN05192550_0330"/>
<dbReference type="Gene3D" id="2.60.120.260">
    <property type="entry name" value="Galactose-binding domain-like"/>
    <property type="match status" value="1"/>
</dbReference>
<dbReference type="InterPro" id="IPR033431">
    <property type="entry name" value="DUF5126"/>
</dbReference>